<proteinExistence type="predicted"/>
<sequence>MQPIILFDGDCLFCHASVRWVAARDRKAVFRFASQQSAVGRALLERENGLAGGTVVLIEDGCYYVKSDAVLRIGRRLAWPWNMLAAAGFLVPRPLRNFVYDQIAVRRHRLIRQHDRCPLPPPELRARFLDELPR</sequence>
<evidence type="ECO:0000313" key="2">
    <source>
        <dbReference type="Proteomes" id="UP000501421"/>
    </source>
</evidence>
<protein>
    <submittedName>
        <fullName evidence="1">Thiol-disulfide oxidoreductase</fullName>
    </submittedName>
</protein>
<name>A0A679FW71_9BACL</name>
<reference evidence="2" key="1">
    <citation type="journal article" date="2020" name="Microbiol. Resour. Announc.">
        <title>Complete Genome Sequence of Geobacillus sp. Strain E55-1, Isolated from Mine Geyser in Japan.</title>
        <authorList>
            <person name="Miyazaki K."/>
            <person name="Hase E."/>
            <person name="Tokito N."/>
        </authorList>
    </citation>
    <scope>NUCLEOTIDE SEQUENCE [LARGE SCALE GENOMIC DNA]</scope>
    <source>
        <strain evidence="2">E55-1</strain>
    </source>
</reference>
<dbReference type="PANTHER" id="PTHR33639">
    <property type="entry name" value="THIOL-DISULFIDE OXIDOREDUCTASE DCC"/>
    <property type="match status" value="1"/>
</dbReference>
<dbReference type="PANTHER" id="PTHR33639:SF2">
    <property type="entry name" value="DUF393 DOMAIN-CONTAINING PROTEIN"/>
    <property type="match status" value="1"/>
</dbReference>
<dbReference type="RefSeq" id="WP_033843995.1">
    <property type="nucleotide sequence ID" value="NZ_AP022557.1"/>
</dbReference>
<keyword evidence="2" id="KW-1185">Reference proteome</keyword>
<dbReference type="Pfam" id="PF04134">
    <property type="entry name" value="DCC1-like"/>
    <property type="match status" value="1"/>
</dbReference>
<dbReference type="AlphaFoldDB" id="A0A679FW71"/>
<gene>
    <name evidence="1" type="ORF">GsuE55_08040</name>
</gene>
<accession>A0A679FW71</accession>
<organism evidence="1 2">
    <name type="scientific">Geobacillus subterraneus</name>
    <dbReference type="NCBI Taxonomy" id="129338"/>
    <lineage>
        <taxon>Bacteria</taxon>
        <taxon>Bacillati</taxon>
        <taxon>Bacillota</taxon>
        <taxon>Bacilli</taxon>
        <taxon>Bacillales</taxon>
        <taxon>Anoxybacillaceae</taxon>
        <taxon>Geobacillus</taxon>
    </lineage>
</organism>
<dbReference type="Proteomes" id="UP000501421">
    <property type="component" value="Chromosome"/>
</dbReference>
<dbReference type="GO" id="GO:0015035">
    <property type="term" value="F:protein-disulfide reductase activity"/>
    <property type="evidence" value="ECO:0007669"/>
    <property type="project" value="InterPro"/>
</dbReference>
<dbReference type="InterPro" id="IPR052927">
    <property type="entry name" value="DCC_oxidoreductase"/>
</dbReference>
<dbReference type="EMBL" id="AP022557">
    <property type="protein sequence ID" value="BBW95971.1"/>
    <property type="molecule type" value="Genomic_DNA"/>
</dbReference>
<dbReference type="InterPro" id="IPR007263">
    <property type="entry name" value="DCC1-like"/>
</dbReference>
<evidence type="ECO:0000313" key="1">
    <source>
        <dbReference type="EMBL" id="BBW95971.1"/>
    </source>
</evidence>